<proteinExistence type="predicted"/>
<comment type="caution">
    <text evidence="1">The sequence shown here is derived from an EMBL/GenBank/DDBJ whole genome shotgun (WGS) entry which is preliminary data.</text>
</comment>
<evidence type="ECO:0000313" key="1">
    <source>
        <dbReference type="EMBL" id="NDL61049.1"/>
    </source>
</evidence>
<reference evidence="1 2" key="1">
    <citation type="submission" date="2019-11" db="EMBL/GenBank/DDBJ databases">
        <authorList>
            <person name="Li X.-J."/>
            <person name="Feng X.-M."/>
        </authorList>
    </citation>
    <scope>NUCLEOTIDE SEQUENCE [LARGE SCALE GENOMIC DNA]</scope>
    <source>
        <strain evidence="1 2">XMNu-373</strain>
    </source>
</reference>
<organism evidence="1 2">
    <name type="scientific">Phytoactinopolyspora mesophila</name>
    <dbReference type="NCBI Taxonomy" id="2650750"/>
    <lineage>
        <taxon>Bacteria</taxon>
        <taxon>Bacillati</taxon>
        <taxon>Actinomycetota</taxon>
        <taxon>Actinomycetes</taxon>
        <taxon>Jiangellales</taxon>
        <taxon>Jiangellaceae</taxon>
        <taxon>Phytoactinopolyspora</taxon>
    </lineage>
</organism>
<protein>
    <submittedName>
        <fullName evidence="1">Uncharacterized protein</fullName>
    </submittedName>
</protein>
<dbReference type="InterPro" id="IPR047681">
    <property type="entry name" value="PPA1309-like"/>
</dbReference>
<dbReference type="NCBIfam" id="NF040618">
    <property type="entry name" value="PPA1309_fam"/>
    <property type="match status" value="1"/>
</dbReference>
<accession>A0A7K3MCJ5</accession>
<gene>
    <name evidence="1" type="ORF">F7O44_28665</name>
</gene>
<sequence length="165" mass="18093">MQAVTDIEQHVREGGWDQHPRLYALAPTEELVEREPGLANRLGLKHETIAEGALTPIEQDVSGGSLEELLPSISWPDTVSGCAIALERIVLPPGAEEHVPEDDDAAVRWAQTHPKRTDVRVVVGVLRDGSRMSVMRVRGHEDDDELIRDAELSPEIGDALAETLT</sequence>
<dbReference type="AlphaFoldDB" id="A0A7K3MCJ5"/>
<name>A0A7K3MCJ5_9ACTN</name>
<dbReference type="EMBL" id="WLZY01000017">
    <property type="protein sequence ID" value="NDL61049.1"/>
    <property type="molecule type" value="Genomic_DNA"/>
</dbReference>
<evidence type="ECO:0000313" key="2">
    <source>
        <dbReference type="Proteomes" id="UP000460435"/>
    </source>
</evidence>
<keyword evidence="2" id="KW-1185">Reference proteome</keyword>
<dbReference type="Proteomes" id="UP000460435">
    <property type="component" value="Unassembled WGS sequence"/>
</dbReference>